<gene>
    <name evidence="1" type="ORF">GLOTRDRAFT_96476</name>
</gene>
<dbReference type="EMBL" id="KB469311">
    <property type="protein sequence ID" value="EPQ51297.1"/>
    <property type="molecule type" value="Genomic_DNA"/>
</dbReference>
<proteinExistence type="predicted"/>
<evidence type="ECO:0000313" key="1">
    <source>
        <dbReference type="EMBL" id="EPQ51297.1"/>
    </source>
</evidence>
<dbReference type="eggNOG" id="ENOG502SK3Y">
    <property type="taxonomic scope" value="Eukaryota"/>
</dbReference>
<dbReference type="HOGENOM" id="CLU_094653_0_0_1"/>
<dbReference type="OMA" id="YNIMDET"/>
<dbReference type="OrthoDB" id="3259294at2759"/>
<dbReference type="RefSeq" id="XP_007870277.1">
    <property type="nucleotide sequence ID" value="XM_007872086.1"/>
</dbReference>
<keyword evidence="2" id="KW-1185">Reference proteome</keyword>
<dbReference type="GeneID" id="19309852"/>
<evidence type="ECO:0000313" key="2">
    <source>
        <dbReference type="Proteomes" id="UP000030669"/>
    </source>
</evidence>
<accession>S7PV58</accession>
<reference evidence="1 2" key="1">
    <citation type="journal article" date="2012" name="Science">
        <title>The Paleozoic origin of enzymatic lignin decomposition reconstructed from 31 fungal genomes.</title>
        <authorList>
            <person name="Floudas D."/>
            <person name="Binder M."/>
            <person name="Riley R."/>
            <person name="Barry K."/>
            <person name="Blanchette R.A."/>
            <person name="Henrissat B."/>
            <person name="Martinez A.T."/>
            <person name="Otillar R."/>
            <person name="Spatafora J.W."/>
            <person name="Yadav J.S."/>
            <person name="Aerts A."/>
            <person name="Benoit I."/>
            <person name="Boyd A."/>
            <person name="Carlson A."/>
            <person name="Copeland A."/>
            <person name="Coutinho P.M."/>
            <person name="de Vries R.P."/>
            <person name="Ferreira P."/>
            <person name="Findley K."/>
            <person name="Foster B."/>
            <person name="Gaskell J."/>
            <person name="Glotzer D."/>
            <person name="Gorecki P."/>
            <person name="Heitman J."/>
            <person name="Hesse C."/>
            <person name="Hori C."/>
            <person name="Igarashi K."/>
            <person name="Jurgens J.A."/>
            <person name="Kallen N."/>
            <person name="Kersten P."/>
            <person name="Kohler A."/>
            <person name="Kuees U."/>
            <person name="Kumar T.K.A."/>
            <person name="Kuo A."/>
            <person name="LaButti K."/>
            <person name="Larrondo L.F."/>
            <person name="Lindquist E."/>
            <person name="Ling A."/>
            <person name="Lombard V."/>
            <person name="Lucas S."/>
            <person name="Lundell T."/>
            <person name="Martin R."/>
            <person name="McLaughlin D.J."/>
            <person name="Morgenstern I."/>
            <person name="Morin E."/>
            <person name="Murat C."/>
            <person name="Nagy L.G."/>
            <person name="Nolan M."/>
            <person name="Ohm R.A."/>
            <person name="Patyshakuliyeva A."/>
            <person name="Rokas A."/>
            <person name="Ruiz-Duenas F.J."/>
            <person name="Sabat G."/>
            <person name="Salamov A."/>
            <person name="Samejima M."/>
            <person name="Schmutz J."/>
            <person name="Slot J.C."/>
            <person name="St John F."/>
            <person name="Stenlid J."/>
            <person name="Sun H."/>
            <person name="Sun S."/>
            <person name="Syed K."/>
            <person name="Tsang A."/>
            <person name="Wiebenga A."/>
            <person name="Young D."/>
            <person name="Pisabarro A."/>
            <person name="Eastwood D.C."/>
            <person name="Martin F."/>
            <person name="Cullen D."/>
            <person name="Grigoriev I.V."/>
            <person name="Hibbett D.S."/>
        </authorList>
    </citation>
    <scope>NUCLEOTIDE SEQUENCE [LARGE SCALE GENOMIC DNA]</scope>
    <source>
        <strain evidence="1 2">ATCC 11539</strain>
    </source>
</reference>
<dbReference type="KEGG" id="gtr:GLOTRDRAFT_96476"/>
<name>S7PV58_GLOTA</name>
<organism evidence="1 2">
    <name type="scientific">Gloeophyllum trabeum (strain ATCC 11539 / FP-39264 / Madison 617)</name>
    <name type="common">Brown rot fungus</name>
    <dbReference type="NCBI Taxonomy" id="670483"/>
    <lineage>
        <taxon>Eukaryota</taxon>
        <taxon>Fungi</taxon>
        <taxon>Dikarya</taxon>
        <taxon>Basidiomycota</taxon>
        <taxon>Agaricomycotina</taxon>
        <taxon>Agaricomycetes</taxon>
        <taxon>Gloeophyllales</taxon>
        <taxon>Gloeophyllaceae</taxon>
        <taxon>Gloeophyllum</taxon>
    </lineage>
</organism>
<sequence>MSDNSLSEELDSGDDLVPQEEVMDQIDINKRNKKTKPQDLTFIAGHPQHKKHYITLVKEGFGLVPNFISGSLPRRDEGNREYYCATMMTLFKPWRTGQDLKSLGQSWDDAFHVHNFTPHHTQVMSKLNIQYECYDARDDYSKQRELGNIPGLPNMLDNMSMEKGNNFNDQGEYTMPYENDIQHEGAAEYGNTGKRSGKRLQQMDEIEKILDGSGWLDKCPSQIELEIPMESNDIEHKTKQQWTELIQKKTSYTRRKG</sequence>
<protein>
    <submittedName>
        <fullName evidence="1">Uncharacterized protein</fullName>
    </submittedName>
</protein>
<dbReference type="STRING" id="670483.S7PV58"/>
<dbReference type="Proteomes" id="UP000030669">
    <property type="component" value="Unassembled WGS sequence"/>
</dbReference>
<dbReference type="AlphaFoldDB" id="S7PV58"/>